<evidence type="ECO:0008006" key="4">
    <source>
        <dbReference type="Google" id="ProtNLM"/>
    </source>
</evidence>
<organism evidence="2 3">
    <name type="scientific">Henriciella marina</name>
    <dbReference type="NCBI Taxonomy" id="453851"/>
    <lineage>
        <taxon>Bacteria</taxon>
        <taxon>Pseudomonadati</taxon>
        <taxon>Pseudomonadota</taxon>
        <taxon>Alphaproteobacteria</taxon>
        <taxon>Hyphomonadales</taxon>
        <taxon>Hyphomonadaceae</taxon>
        <taxon>Henriciella</taxon>
    </lineage>
</organism>
<name>A0ABT4LSR2_9PROT</name>
<protein>
    <recommendedName>
        <fullName evidence="4">SdpI family protein</fullName>
    </recommendedName>
</protein>
<feature type="transmembrane region" description="Helical" evidence="1">
    <location>
        <begin position="82"/>
        <end position="101"/>
    </location>
</feature>
<gene>
    <name evidence="2" type="ORF">O4G74_04235</name>
</gene>
<proteinExistence type="predicted"/>
<feature type="transmembrane region" description="Helical" evidence="1">
    <location>
        <begin position="148"/>
        <end position="170"/>
    </location>
</feature>
<keyword evidence="1" id="KW-0812">Transmembrane</keyword>
<feature type="transmembrane region" description="Helical" evidence="1">
    <location>
        <begin position="107"/>
        <end position="127"/>
    </location>
</feature>
<feature type="transmembrane region" description="Helical" evidence="1">
    <location>
        <begin position="176"/>
        <end position="196"/>
    </location>
</feature>
<accession>A0ABT4LSR2</accession>
<keyword evidence="3" id="KW-1185">Reference proteome</keyword>
<evidence type="ECO:0000256" key="1">
    <source>
        <dbReference type="SAM" id="Phobius"/>
    </source>
</evidence>
<feature type="transmembrane region" description="Helical" evidence="1">
    <location>
        <begin position="12"/>
        <end position="30"/>
    </location>
</feature>
<dbReference type="RefSeq" id="WP_269401412.1">
    <property type="nucleotide sequence ID" value="NZ_JAPWGW010000001.1"/>
</dbReference>
<reference evidence="2" key="1">
    <citation type="submission" date="2022-12" db="EMBL/GenBank/DDBJ databases">
        <title>Bacterial isolates from different developmental stages of Nematostella vectensis.</title>
        <authorList>
            <person name="Fraune S."/>
        </authorList>
    </citation>
    <scope>NUCLEOTIDE SEQUENCE</scope>
    <source>
        <strain evidence="2">G21632-S1</strain>
    </source>
</reference>
<evidence type="ECO:0000313" key="3">
    <source>
        <dbReference type="Proteomes" id="UP001083770"/>
    </source>
</evidence>
<dbReference type="EMBL" id="JAPWGW010000001">
    <property type="protein sequence ID" value="MCZ4297263.1"/>
    <property type="molecule type" value="Genomic_DNA"/>
</dbReference>
<sequence>MTQSIEPRRAVIPLAIGVCTIVGAMLAFGITKKTGILDPDLARRGAAAMLGLMLVVMGNYIPKLRLFQPAGEHTGASAVDRFAGWTFVVAGLAFVAVWLFAPIDKAMLASPMIGVAGFLVAFARWLAWGERAGGAASILPRPTPARTAIFILLVSLLWTFAIFFADTIWGDRVAQWMAMGLIIVIAAVAPFIVVAIRRASNP</sequence>
<evidence type="ECO:0000313" key="2">
    <source>
        <dbReference type="EMBL" id="MCZ4297263.1"/>
    </source>
</evidence>
<keyword evidence="1" id="KW-1133">Transmembrane helix</keyword>
<dbReference type="Proteomes" id="UP001083770">
    <property type="component" value="Unassembled WGS sequence"/>
</dbReference>
<comment type="caution">
    <text evidence="2">The sequence shown here is derived from an EMBL/GenBank/DDBJ whole genome shotgun (WGS) entry which is preliminary data.</text>
</comment>
<feature type="transmembrane region" description="Helical" evidence="1">
    <location>
        <begin position="42"/>
        <end position="61"/>
    </location>
</feature>
<keyword evidence="1" id="KW-0472">Membrane</keyword>